<gene>
    <name evidence="2" type="ORF">NDM98_19075</name>
</gene>
<keyword evidence="1" id="KW-0472">Membrane</keyword>
<evidence type="ECO:0000313" key="2">
    <source>
        <dbReference type="EMBL" id="MCM2677331.1"/>
    </source>
</evidence>
<feature type="transmembrane region" description="Helical" evidence="1">
    <location>
        <begin position="259"/>
        <end position="279"/>
    </location>
</feature>
<evidence type="ECO:0000313" key="3">
    <source>
        <dbReference type="Proteomes" id="UP001203665"/>
    </source>
</evidence>
<feature type="transmembrane region" description="Helical" evidence="1">
    <location>
        <begin position="394"/>
        <end position="415"/>
    </location>
</feature>
<name>A0ABT0XN68_9BACI</name>
<keyword evidence="1" id="KW-0812">Transmembrane</keyword>
<keyword evidence="1" id="KW-1133">Transmembrane helix</keyword>
<reference evidence="2" key="1">
    <citation type="submission" date="2022-06" db="EMBL/GenBank/DDBJ databases">
        <title>Alkalicoccobacillus porphyridii sp. nov., isolated from a marine red alga, Porphyridium purpureum and reclassification of Shouchella plakortidis and Shouchella gibsonii as Alkalicoccobacillus plakortidis comb. nov. and Alkalicoccobacillus gibsonii comb. nov.</title>
        <authorList>
            <person name="Kim K.H."/>
            <person name="Lee J.K."/>
            <person name="Han D.M."/>
            <person name="Baek J.H."/>
            <person name="Jeon C.O."/>
        </authorList>
    </citation>
    <scope>NUCLEOTIDE SEQUENCE</scope>
    <source>
        <strain evidence="2">DSM 19153</strain>
    </source>
</reference>
<protein>
    <recommendedName>
        <fullName evidence="4">ABC-2 type transport system permease protein</fullName>
    </recommendedName>
</protein>
<evidence type="ECO:0000256" key="1">
    <source>
        <dbReference type="SAM" id="Phobius"/>
    </source>
</evidence>
<sequence length="425" mass="49482">MRLFIFECKKYLKKKMLLLTILLTIILSGVLYFYNSIVAQNLLGGIVNQLEHNASVLLTYSKEFEILKETESKNENYEAVEEADRMIHHYEESSKEYLATKNAYETKDWSFLYQRDLEFLSTLMYEPEFNKYFIEEQPVSNFTIRANFEERTLLKDTNQTPMLQNDPNDLFLATVYDEFTGSALEQWNTMTKRFGTEGFTYIYQMTQYLSIPITVLVACFLFGSNLSSEMTKGSRQLLLTRVLPIHPVRLFFSKYTSGLFFSTMFTIIIQLFPLFLSLFQGGVGSLSYPILMYGVPNLDTKTLNEYEDSFSFITLDHYLIKALVLTIFVTFFLYTFYYLINLLIRNPSLSTIITATLSFLGVYAEPRTYNPFTYFDIHKIINGETALLSFNENIHFSNGILILGFGGILILLITYSRFRITNNFF</sequence>
<feature type="transmembrane region" description="Helical" evidence="1">
    <location>
        <begin position="16"/>
        <end position="34"/>
    </location>
</feature>
<accession>A0ABT0XN68</accession>
<dbReference type="RefSeq" id="WP_251611002.1">
    <property type="nucleotide sequence ID" value="NZ_JAMQJY010000003.1"/>
</dbReference>
<organism evidence="2 3">
    <name type="scientific">Alkalicoccobacillus plakortidis</name>
    <dbReference type="NCBI Taxonomy" id="444060"/>
    <lineage>
        <taxon>Bacteria</taxon>
        <taxon>Bacillati</taxon>
        <taxon>Bacillota</taxon>
        <taxon>Bacilli</taxon>
        <taxon>Bacillales</taxon>
        <taxon>Bacillaceae</taxon>
        <taxon>Alkalicoccobacillus</taxon>
    </lineage>
</organism>
<proteinExistence type="predicted"/>
<dbReference type="Proteomes" id="UP001203665">
    <property type="component" value="Unassembled WGS sequence"/>
</dbReference>
<feature type="transmembrane region" description="Helical" evidence="1">
    <location>
        <begin position="318"/>
        <end position="340"/>
    </location>
</feature>
<dbReference type="EMBL" id="JAMQJY010000003">
    <property type="protein sequence ID" value="MCM2677331.1"/>
    <property type="molecule type" value="Genomic_DNA"/>
</dbReference>
<keyword evidence="3" id="KW-1185">Reference proteome</keyword>
<feature type="transmembrane region" description="Helical" evidence="1">
    <location>
        <begin position="347"/>
        <end position="364"/>
    </location>
</feature>
<feature type="transmembrane region" description="Helical" evidence="1">
    <location>
        <begin position="208"/>
        <end position="226"/>
    </location>
</feature>
<comment type="caution">
    <text evidence="2">The sequence shown here is derived from an EMBL/GenBank/DDBJ whole genome shotgun (WGS) entry which is preliminary data.</text>
</comment>
<evidence type="ECO:0008006" key="4">
    <source>
        <dbReference type="Google" id="ProtNLM"/>
    </source>
</evidence>